<dbReference type="AlphaFoldDB" id="A0A8X8X9G8"/>
<comment type="caution">
    <text evidence="7">The sequence shown here is derived from an EMBL/GenBank/DDBJ whole genome shotgun (WGS) entry which is preliminary data.</text>
</comment>
<reference evidence="7" key="1">
    <citation type="submission" date="2018-01" db="EMBL/GenBank/DDBJ databases">
        <authorList>
            <person name="Mao J.F."/>
        </authorList>
    </citation>
    <scope>NUCLEOTIDE SEQUENCE</scope>
    <source>
        <strain evidence="7">Huo1</strain>
        <tissue evidence="7">Leaf</tissue>
    </source>
</reference>
<dbReference type="GO" id="GO:0048262">
    <property type="term" value="P:determination of dorsal/ventral asymmetry"/>
    <property type="evidence" value="ECO:0007669"/>
    <property type="project" value="UniProtKB-ARBA"/>
</dbReference>
<dbReference type="PANTHER" id="PTHR43952">
    <property type="entry name" value="MYB FAMILY TRANSCRIPTION FACTOR-RELATED"/>
    <property type="match status" value="1"/>
</dbReference>
<keyword evidence="3" id="KW-0805">Transcription regulation</keyword>
<evidence type="ECO:0000313" key="8">
    <source>
        <dbReference type="Proteomes" id="UP000298416"/>
    </source>
</evidence>
<evidence type="ECO:0000256" key="1">
    <source>
        <dbReference type="ARBA" id="ARBA00004123"/>
    </source>
</evidence>
<dbReference type="InterPro" id="IPR044636">
    <property type="entry name" value="RADIALIS-like"/>
</dbReference>
<dbReference type="SUPFAM" id="SSF46689">
    <property type="entry name" value="Homeodomain-like"/>
    <property type="match status" value="1"/>
</dbReference>
<keyword evidence="5" id="KW-0539">Nucleus</keyword>
<dbReference type="InterPro" id="IPR009057">
    <property type="entry name" value="Homeodomain-like_sf"/>
</dbReference>
<evidence type="ECO:0000313" key="7">
    <source>
        <dbReference type="EMBL" id="KAG6408817.1"/>
    </source>
</evidence>
<keyword evidence="4" id="KW-0804">Transcription</keyword>
<evidence type="ECO:0000259" key="6">
    <source>
        <dbReference type="PROSITE" id="PS51293"/>
    </source>
</evidence>
<accession>A0A8X8X9G8</accession>
<protein>
    <recommendedName>
        <fullName evidence="6">SANT domain-containing protein</fullName>
    </recommendedName>
</protein>
<sequence length="96" mass="11228">MASSSMARGSSWTAKQNKQFEEALVMYEKDTTHRWHNIARACGKTVDEVRRHYEALEKDINNIETDRVPIPNYTPISTTRGYTNDHRLMMKNLKLK</sequence>
<name>A0A8X8X9G8_SALSN</name>
<dbReference type="SMART" id="SM00717">
    <property type="entry name" value="SANT"/>
    <property type="match status" value="1"/>
</dbReference>
<dbReference type="PROSITE" id="PS51293">
    <property type="entry name" value="SANT"/>
    <property type="match status" value="1"/>
</dbReference>
<evidence type="ECO:0000256" key="4">
    <source>
        <dbReference type="ARBA" id="ARBA00023163"/>
    </source>
</evidence>
<organism evidence="7">
    <name type="scientific">Salvia splendens</name>
    <name type="common">Scarlet sage</name>
    <dbReference type="NCBI Taxonomy" id="180675"/>
    <lineage>
        <taxon>Eukaryota</taxon>
        <taxon>Viridiplantae</taxon>
        <taxon>Streptophyta</taxon>
        <taxon>Embryophyta</taxon>
        <taxon>Tracheophyta</taxon>
        <taxon>Spermatophyta</taxon>
        <taxon>Magnoliopsida</taxon>
        <taxon>eudicotyledons</taxon>
        <taxon>Gunneridae</taxon>
        <taxon>Pentapetalae</taxon>
        <taxon>asterids</taxon>
        <taxon>lamiids</taxon>
        <taxon>Lamiales</taxon>
        <taxon>Lamiaceae</taxon>
        <taxon>Nepetoideae</taxon>
        <taxon>Mentheae</taxon>
        <taxon>Salviinae</taxon>
        <taxon>Salvia</taxon>
        <taxon>Salvia subgen. Calosphace</taxon>
        <taxon>core Calosphace</taxon>
    </lineage>
</organism>
<comment type="subcellular location">
    <subcellularLocation>
        <location evidence="1">Nucleus</location>
    </subcellularLocation>
</comment>
<feature type="domain" description="SANT" evidence="6">
    <location>
        <begin position="7"/>
        <end position="61"/>
    </location>
</feature>
<dbReference type="PANTHER" id="PTHR43952:SF72">
    <property type="entry name" value="MYB-LIKE DOMAIN-CONTAINING PROTEIN"/>
    <property type="match status" value="1"/>
</dbReference>
<dbReference type="Gene3D" id="1.10.10.60">
    <property type="entry name" value="Homeodomain-like"/>
    <property type="match status" value="1"/>
</dbReference>
<dbReference type="InterPro" id="IPR001005">
    <property type="entry name" value="SANT/Myb"/>
</dbReference>
<dbReference type="GO" id="GO:0003700">
    <property type="term" value="F:DNA-binding transcription factor activity"/>
    <property type="evidence" value="ECO:0007669"/>
    <property type="project" value="InterPro"/>
</dbReference>
<reference evidence="7" key="2">
    <citation type="submission" date="2020-08" db="EMBL/GenBank/DDBJ databases">
        <title>Plant Genome Project.</title>
        <authorList>
            <person name="Zhang R.-G."/>
        </authorList>
    </citation>
    <scope>NUCLEOTIDE SEQUENCE</scope>
    <source>
        <strain evidence="7">Huo1</strain>
        <tissue evidence="7">Leaf</tissue>
    </source>
</reference>
<dbReference type="FunFam" id="1.10.10.60:FF:000154">
    <property type="entry name" value="Transcription factor SRM1"/>
    <property type="match status" value="1"/>
</dbReference>
<dbReference type="OrthoDB" id="118550at2759"/>
<evidence type="ECO:0000256" key="5">
    <source>
        <dbReference type="ARBA" id="ARBA00023242"/>
    </source>
</evidence>
<dbReference type="EMBL" id="PNBA02000011">
    <property type="protein sequence ID" value="KAG6408817.1"/>
    <property type="molecule type" value="Genomic_DNA"/>
</dbReference>
<dbReference type="Proteomes" id="UP000298416">
    <property type="component" value="Unassembled WGS sequence"/>
</dbReference>
<evidence type="ECO:0000256" key="3">
    <source>
        <dbReference type="ARBA" id="ARBA00023015"/>
    </source>
</evidence>
<keyword evidence="8" id="KW-1185">Reference proteome</keyword>
<proteinExistence type="predicted"/>
<gene>
    <name evidence="7" type="ORF">SASPL_131842</name>
</gene>
<dbReference type="GO" id="GO:0005634">
    <property type="term" value="C:nucleus"/>
    <property type="evidence" value="ECO:0007669"/>
    <property type="project" value="UniProtKB-SubCell"/>
</dbReference>
<evidence type="ECO:0000256" key="2">
    <source>
        <dbReference type="ARBA" id="ARBA00022473"/>
    </source>
</evidence>
<dbReference type="InterPro" id="IPR017884">
    <property type="entry name" value="SANT_dom"/>
</dbReference>
<keyword evidence="2" id="KW-0217">Developmental protein</keyword>
<dbReference type="GO" id="GO:0009908">
    <property type="term" value="P:flower development"/>
    <property type="evidence" value="ECO:0007669"/>
    <property type="project" value="UniProtKB-ARBA"/>
</dbReference>